<evidence type="ECO:0000256" key="5">
    <source>
        <dbReference type="ARBA" id="ARBA00022741"/>
    </source>
</evidence>
<dbReference type="InterPro" id="IPR019491">
    <property type="entry name" value="Lipoate_protein_ligase_C"/>
</dbReference>
<dbReference type="CDD" id="cd16443">
    <property type="entry name" value="LplA"/>
    <property type="match status" value="1"/>
</dbReference>
<proteinExistence type="predicted"/>
<dbReference type="GO" id="GO:0009249">
    <property type="term" value="P:protein lipoylation"/>
    <property type="evidence" value="ECO:0007669"/>
    <property type="project" value="InterPro"/>
</dbReference>
<organism evidence="9">
    <name type="scientific">Clostridioides difficile</name>
    <name type="common">Peptoclostridium difficile</name>
    <dbReference type="NCBI Taxonomy" id="1496"/>
    <lineage>
        <taxon>Bacteria</taxon>
        <taxon>Bacillati</taxon>
        <taxon>Bacillota</taxon>
        <taxon>Clostridia</taxon>
        <taxon>Peptostreptococcales</taxon>
        <taxon>Peptostreptococcaceae</taxon>
        <taxon>Clostridioides</taxon>
    </lineage>
</organism>
<keyword evidence="9" id="KW-0808">Transferase</keyword>
<evidence type="ECO:0000259" key="8">
    <source>
        <dbReference type="PROSITE" id="PS51733"/>
    </source>
</evidence>
<dbReference type="Gene3D" id="3.30.390.50">
    <property type="entry name" value="CO dehydrogenase flavoprotein, C-terminal domain"/>
    <property type="match status" value="1"/>
</dbReference>
<dbReference type="FunFam" id="3.30.930.10:FF:000072">
    <property type="entry name" value="Lipoate--protein ligase"/>
    <property type="match status" value="1"/>
</dbReference>
<keyword evidence="5" id="KW-0547">Nucleotide-binding</keyword>
<dbReference type="Pfam" id="PF10437">
    <property type="entry name" value="Lip_prot_lig_C"/>
    <property type="match status" value="1"/>
</dbReference>
<dbReference type="InterPro" id="IPR004143">
    <property type="entry name" value="BPL_LPL_catalytic"/>
</dbReference>
<keyword evidence="9" id="KW-0548">Nucleotidyltransferase</keyword>
<dbReference type="Pfam" id="PF21948">
    <property type="entry name" value="LplA-B_cat"/>
    <property type="match status" value="1"/>
</dbReference>
<dbReference type="InterPro" id="IPR045864">
    <property type="entry name" value="aa-tRNA-synth_II/BPL/LPL"/>
</dbReference>
<name>A0A069AFH4_CLODI</name>
<evidence type="ECO:0000256" key="7">
    <source>
        <dbReference type="ARBA" id="ARBA00048037"/>
    </source>
</evidence>
<reference evidence="9" key="1">
    <citation type="submission" date="2014-07" db="EMBL/GenBank/DDBJ databases">
        <authorList>
            <person name="Monot Marc"/>
        </authorList>
    </citation>
    <scope>NUCLEOTIDE SEQUENCE</scope>
    <source>
        <strain evidence="11">7032989</strain>
        <strain evidence="9">7032994</strain>
    </source>
</reference>
<dbReference type="PANTHER" id="PTHR12561">
    <property type="entry name" value="LIPOATE-PROTEIN LIGASE"/>
    <property type="match status" value="1"/>
</dbReference>
<protein>
    <recommendedName>
        <fullName evidence="3">lipoate--protein ligase</fullName>
        <ecNumber evidence="3">6.3.1.20</ecNumber>
    </recommendedName>
</protein>
<dbReference type="AlphaFoldDB" id="A0A069AFH4"/>
<dbReference type="PANTHER" id="PTHR12561:SF3">
    <property type="entry name" value="LIPOYLTRANSFERASE 1, MITOCHONDRIAL"/>
    <property type="match status" value="1"/>
</dbReference>
<dbReference type="EMBL" id="LK932400">
    <property type="protein sequence ID" value="CDS86921.1"/>
    <property type="molecule type" value="Genomic_DNA"/>
</dbReference>
<evidence type="ECO:0000256" key="1">
    <source>
        <dbReference type="ARBA" id="ARBA00005085"/>
    </source>
</evidence>
<dbReference type="PROSITE" id="PS51733">
    <property type="entry name" value="BPL_LPL_CATALYTIC"/>
    <property type="match status" value="1"/>
</dbReference>
<evidence type="ECO:0000256" key="4">
    <source>
        <dbReference type="ARBA" id="ARBA00022598"/>
    </source>
</evidence>
<comment type="pathway">
    <text evidence="2">Protein modification; protein lipoylation via exogenous pathway; protein N(6)-(lipoyl)lysine from lipoate: step 1/2.</text>
</comment>
<dbReference type="GO" id="GO:0005524">
    <property type="term" value="F:ATP binding"/>
    <property type="evidence" value="ECO:0007669"/>
    <property type="project" value="UniProtKB-KW"/>
</dbReference>
<keyword evidence="6" id="KW-0067">ATP-binding</keyword>
<dbReference type="EMBL" id="LK932515">
    <property type="protein sequence ID" value="CDS87252.1"/>
    <property type="molecule type" value="Genomic_DNA"/>
</dbReference>
<dbReference type="Gene3D" id="3.30.930.10">
    <property type="entry name" value="Bira Bifunctional Protein, Domain 2"/>
    <property type="match status" value="1"/>
</dbReference>
<evidence type="ECO:0000256" key="2">
    <source>
        <dbReference type="ARBA" id="ARBA00005124"/>
    </source>
</evidence>
<accession>A0A069AFH4</accession>
<sequence length="328" mass="37644">MLLIYNEKTNPYFNLAMEEYLLKNFDEDLFILWRNEPSIIVGKNQNTLSEINLEYIKEYSIPVVRRQSGGGAVFHDLGNINFTFIACNNNNFSDFRRFTQPIIDLLKTLDVNAEFSGRNDLLIDGKKFSGNAQYNYKNKVMHHGTLLFSSEINDLSKALKVKPIKFEGKGIKSVKSRVTNISEHLHSKMDILEFKDAIMDYLSKTNIDNTNYCLSEHDIKQIEKLTKSKYETWDWNFGNSPKYTLSNELKYSGGNVEFNLNVDKGIITSIKFFGDFFGKCDVAFVENKLIGIRHEENALRNILDSIEINDYFLGADTDILVSGILGVK</sequence>
<dbReference type="UniPathway" id="UPA00537">
    <property type="reaction ID" value="UER00594"/>
</dbReference>
<evidence type="ECO:0000256" key="6">
    <source>
        <dbReference type="ARBA" id="ARBA00022840"/>
    </source>
</evidence>
<dbReference type="GO" id="GO:0005737">
    <property type="term" value="C:cytoplasm"/>
    <property type="evidence" value="ECO:0007669"/>
    <property type="project" value="TreeGrafter"/>
</dbReference>
<dbReference type="EC" id="6.3.1.20" evidence="3"/>
<dbReference type="GO" id="GO:0017118">
    <property type="term" value="F:lipoyltransferase activity"/>
    <property type="evidence" value="ECO:0007669"/>
    <property type="project" value="TreeGrafter"/>
</dbReference>
<evidence type="ECO:0000256" key="3">
    <source>
        <dbReference type="ARBA" id="ARBA00012367"/>
    </source>
</evidence>
<keyword evidence="4 9" id="KW-0436">Ligase</keyword>
<dbReference type="NCBIfam" id="TIGR00545">
    <property type="entry name" value="lipoyltrans"/>
    <property type="match status" value="1"/>
</dbReference>
<evidence type="ECO:0000313" key="11">
    <source>
        <dbReference type="EMBL" id="CDT05249.1"/>
    </source>
</evidence>
<comment type="catalytic activity">
    <reaction evidence="7">
        <text>L-lysyl-[lipoyl-carrier protein] + (R)-lipoate + ATP = N(6)-[(R)-lipoyl]-L-lysyl-[lipoyl-carrier protein] + AMP + diphosphate + H(+)</text>
        <dbReference type="Rhea" id="RHEA:49288"/>
        <dbReference type="Rhea" id="RHEA-COMP:10500"/>
        <dbReference type="Rhea" id="RHEA-COMP:10502"/>
        <dbReference type="ChEBI" id="CHEBI:15378"/>
        <dbReference type="ChEBI" id="CHEBI:29969"/>
        <dbReference type="ChEBI" id="CHEBI:30616"/>
        <dbReference type="ChEBI" id="CHEBI:33019"/>
        <dbReference type="ChEBI" id="CHEBI:83088"/>
        <dbReference type="ChEBI" id="CHEBI:83099"/>
        <dbReference type="ChEBI" id="CHEBI:456215"/>
        <dbReference type="EC" id="6.3.1.20"/>
    </reaction>
</comment>
<dbReference type="GO" id="GO:0016979">
    <property type="term" value="F:lipoate-protein ligase activity"/>
    <property type="evidence" value="ECO:0007669"/>
    <property type="project" value="UniProtKB-EC"/>
</dbReference>
<dbReference type="SUPFAM" id="SSF55681">
    <property type="entry name" value="Class II aaRS and biotin synthetases"/>
    <property type="match status" value="1"/>
</dbReference>
<comment type="pathway">
    <text evidence="1">Protein modification; protein lipoylation via exogenous pathway; protein N(6)-(lipoyl)lysine from lipoate: step 2/2.</text>
</comment>
<dbReference type="InterPro" id="IPR004562">
    <property type="entry name" value="LipoylTrfase_LipoateP_Ligase"/>
</dbReference>
<dbReference type="SUPFAM" id="SSF82649">
    <property type="entry name" value="SufE/NifU"/>
    <property type="match status" value="1"/>
</dbReference>
<dbReference type="RefSeq" id="WP_021366641.1">
    <property type="nucleotide sequence ID" value="NZ_BBYB01000069.1"/>
</dbReference>
<dbReference type="EMBL" id="LK932916">
    <property type="protein sequence ID" value="CDT05249.1"/>
    <property type="molecule type" value="Genomic_DNA"/>
</dbReference>
<feature type="domain" description="BPL/LPL catalytic" evidence="8">
    <location>
        <begin position="24"/>
        <end position="210"/>
    </location>
</feature>
<evidence type="ECO:0000313" key="9">
    <source>
        <dbReference type="EMBL" id="CDS86921.1"/>
    </source>
</evidence>
<evidence type="ECO:0000313" key="10">
    <source>
        <dbReference type="EMBL" id="CDS87252.1"/>
    </source>
</evidence>
<gene>
    <name evidence="9" type="primary">lplJ</name>
    <name evidence="11" type="ORF">BN1095_260042</name>
    <name evidence="10" type="ORF">BN1096_610090</name>
    <name evidence="9" type="ORF">BN1097_610040</name>
</gene>